<dbReference type="Proteomes" id="UP000190669">
    <property type="component" value="Unassembled WGS sequence"/>
</dbReference>
<name>A0AAX2IMX8_9FLAO</name>
<gene>
    <name evidence="2" type="ORF">NCTC11212_02865</name>
    <name evidence="1" type="ORF">SAMN05421800_104204</name>
</gene>
<evidence type="ECO:0000313" key="2">
    <source>
        <dbReference type="EMBL" id="SQA91235.1"/>
    </source>
</evidence>
<evidence type="ECO:0000313" key="3">
    <source>
        <dbReference type="Proteomes" id="UP000190669"/>
    </source>
</evidence>
<evidence type="ECO:0000313" key="4">
    <source>
        <dbReference type="Proteomes" id="UP000251937"/>
    </source>
</evidence>
<sequence>MRKYFIISIISISLICCKKESEKPSSVQSSKPENVNIDVKISDPEIDYLEFKPDSISNVKIKGFEVISSYSYNQTKFVTGYYNPVNGETVAPDTEKDNGQRLLVLNNKNEIIFKGQGAGDTYLYQPHFYKNKIDGKVLIVCQLAFEYFFGGEVFLLENNSVKYAGNIDLEPFDMETSMTEVLKIHEKKNAIHFKFDSDSLLLKPGNEDIKIKNNDTEYIYEKGILKFKK</sequence>
<reference evidence="2 4" key="2">
    <citation type="submission" date="2018-06" db="EMBL/GenBank/DDBJ databases">
        <authorList>
            <consortium name="Pathogen Informatics"/>
            <person name="Doyle S."/>
        </authorList>
    </citation>
    <scope>NUCLEOTIDE SEQUENCE [LARGE SCALE GENOMIC DNA]</scope>
    <source>
        <strain evidence="2 4">NCTC11212</strain>
    </source>
</reference>
<accession>A0AAX2IMX8</accession>
<keyword evidence="3" id="KW-1185">Reference proteome</keyword>
<dbReference type="KEGG" id="cbp:EB354_06325"/>
<dbReference type="AlphaFoldDB" id="A0AAX2IMX8"/>
<evidence type="ECO:0008006" key="5">
    <source>
        <dbReference type="Google" id="ProtNLM"/>
    </source>
</evidence>
<dbReference type="EMBL" id="FUZE01000004">
    <property type="protein sequence ID" value="SKB62578.1"/>
    <property type="molecule type" value="Genomic_DNA"/>
</dbReference>
<evidence type="ECO:0000313" key="1">
    <source>
        <dbReference type="EMBL" id="SKB62578.1"/>
    </source>
</evidence>
<dbReference type="Proteomes" id="UP000251937">
    <property type="component" value="Unassembled WGS sequence"/>
</dbReference>
<dbReference type="RefSeq" id="WP_079464739.1">
    <property type="nucleotide sequence ID" value="NZ_CP033934.1"/>
</dbReference>
<comment type="caution">
    <text evidence="2">The sequence shown here is derived from an EMBL/GenBank/DDBJ whole genome shotgun (WGS) entry which is preliminary data.</text>
</comment>
<proteinExistence type="predicted"/>
<protein>
    <recommendedName>
        <fullName evidence="5">Lipoprotein</fullName>
    </recommendedName>
</protein>
<reference evidence="1 3" key="1">
    <citation type="submission" date="2017-02" db="EMBL/GenBank/DDBJ databases">
        <authorList>
            <person name="Varghese N."/>
            <person name="Submissions S."/>
        </authorList>
    </citation>
    <scope>NUCLEOTIDE SEQUENCE [LARGE SCALE GENOMIC DNA]</scope>
    <source>
        <strain evidence="1 3">DSM 16775</strain>
    </source>
</reference>
<dbReference type="EMBL" id="UAVR01000014">
    <property type="protein sequence ID" value="SQA91235.1"/>
    <property type="molecule type" value="Genomic_DNA"/>
</dbReference>
<organism evidence="2 4">
    <name type="scientific">Chryseobacterium balustinum</name>
    <dbReference type="NCBI Taxonomy" id="246"/>
    <lineage>
        <taxon>Bacteria</taxon>
        <taxon>Pseudomonadati</taxon>
        <taxon>Bacteroidota</taxon>
        <taxon>Flavobacteriia</taxon>
        <taxon>Flavobacteriales</taxon>
        <taxon>Weeksellaceae</taxon>
        <taxon>Chryseobacterium group</taxon>
        <taxon>Chryseobacterium</taxon>
    </lineage>
</organism>